<keyword evidence="1 3" id="KW-0853">WD repeat</keyword>
<dbReference type="STRING" id="128403.WA1_34985"/>
<dbReference type="PANTHER" id="PTHR22847">
    <property type="entry name" value="WD40 REPEAT PROTEIN"/>
    <property type="match status" value="1"/>
</dbReference>
<evidence type="ECO:0000256" key="3">
    <source>
        <dbReference type="PROSITE-ProRule" id="PRU00221"/>
    </source>
</evidence>
<dbReference type="InterPro" id="IPR001680">
    <property type="entry name" value="WD40_rpt"/>
</dbReference>
<sequence>MSFSPDGKTLASASLDKTIKLWNFHTKTEITTLSDHSDSVFTILLSPDGQTLASTGGDKAVIL</sequence>
<accession>A0A139X273</accession>
<dbReference type="Pfam" id="PF00400">
    <property type="entry name" value="WD40"/>
    <property type="match status" value="2"/>
</dbReference>
<evidence type="ECO:0000256" key="2">
    <source>
        <dbReference type="ARBA" id="ARBA00022737"/>
    </source>
</evidence>
<dbReference type="InterPro" id="IPR036322">
    <property type="entry name" value="WD40_repeat_dom_sf"/>
</dbReference>
<dbReference type="PROSITE" id="PS50082">
    <property type="entry name" value="WD_REPEATS_2"/>
    <property type="match status" value="2"/>
</dbReference>
<dbReference type="EMBL" id="ANNX02000038">
    <property type="protein sequence ID" value="KYC38809.1"/>
    <property type="molecule type" value="Genomic_DNA"/>
</dbReference>
<dbReference type="InterPro" id="IPR015943">
    <property type="entry name" value="WD40/YVTN_repeat-like_dom_sf"/>
</dbReference>
<name>A0A139X273_9CYAN</name>
<protein>
    <submittedName>
        <fullName evidence="4">Uncharacterized protein</fullName>
    </submittedName>
</protein>
<dbReference type="InterPro" id="IPR019775">
    <property type="entry name" value="WD40_repeat_CS"/>
</dbReference>
<dbReference type="OrthoDB" id="491011at2"/>
<evidence type="ECO:0000256" key="1">
    <source>
        <dbReference type="ARBA" id="ARBA00022574"/>
    </source>
</evidence>
<evidence type="ECO:0000313" key="5">
    <source>
        <dbReference type="Proteomes" id="UP000076925"/>
    </source>
</evidence>
<feature type="repeat" description="WD" evidence="3">
    <location>
        <begin position="1"/>
        <end position="32"/>
    </location>
</feature>
<dbReference type="SUPFAM" id="SSF50978">
    <property type="entry name" value="WD40 repeat-like"/>
    <property type="match status" value="1"/>
</dbReference>
<dbReference type="RefSeq" id="WP_017743398.1">
    <property type="nucleotide sequence ID" value="NZ_KQ976354.1"/>
</dbReference>
<dbReference type="PROSITE" id="PS50294">
    <property type="entry name" value="WD_REPEATS_REGION"/>
    <property type="match status" value="2"/>
</dbReference>
<dbReference type="Proteomes" id="UP000076925">
    <property type="component" value="Unassembled WGS sequence"/>
</dbReference>
<evidence type="ECO:0000313" key="4">
    <source>
        <dbReference type="EMBL" id="KYC38809.1"/>
    </source>
</evidence>
<reference evidence="4 5" key="1">
    <citation type="journal article" date="2013" name="Genome Biol. Evol.">
        <title>Genomes of Stigonematalean cyanobacteria (subsection V) and the evolution of oxygenic photosynthesis from prokaryotes to plastids.</title>
        <authorList>
            <person name="Dagan T."/>
            <person name="Roettger M."/>
            <person name="Stucken K."/>
            <person name="Landan G."/>
            <person name="Koch R."/>
            <person name="Major P."/>
            <person name="Gould S.B."/>
            <person name="Goremykin V.V."/>
            <person name="Rippka R."/>
            <person name="Tandeau de Marsac N."/>
            <person name="Gugger M."/>
            <person name="Lockhart P.J."/>
            <person name="Allen J.F."/>
            <person name="Brune I."/>
            <person name="Maus I."/>
            <person name="Puhler A."/>
            <person name="Martin W.F."/>
        </authorList>
    </citation>
    <scope>NUCLEOTIDE SEQUENCE [LARGE SCALE GENOMIC DNA]</scope>
    <source>
        <strain evidence="4 5">PCC 7110</strain>
    </source>
</reference>
<keyword evidence="2" id="KW-0677">Repeat</keyword>
<dbReference type="AlphaFoldDB" id="A0A139X273"/>
<dbReference type="PROSITE" id="PS00678">
    <property type="entry name" value="WD_REPEATS_1"/>
    <property type="match status" value="1"/>
</dbReference>
<dbReference type="Gene3D" id="2.130.10.10">
    <property type="entry name" value="YVTN repeat-like/Quinoprotein amine dehydrogenase"/>
    <property type="match status" value="1"/>
</dbReference>
<feature type="repeat" description="WD" evidence="3">
    <location>
        <begin position="33"/>
        <end position="63"/>
    </location>
</feature>
<gene>
    <name evidence="4" type="ORF">WA1_34985</name>
</gene>
<organism evidence="4 5">
    <name type="scientific">Scytonema hofmannii PCC 7110</name>
    <dbReference type="NCBI Taxonomy" id="128403"/>
    <lineage>
        <taxon>Bacteria</taxon>
        <taxon>Bacillati</taxon>
        <taxon>Cyanobacteriota</taxon>
        <taxon>Cyanophyceae</taxon>
        <taxon>Nostocales</taxon>
        <taxon>Scytonemataceae</taxon>
        <taxon>Scytonema</taxon>
    </lineage>
</organism>
<proteinExistence type="predicted"/>
<keyword evidence="5" id="KW-1185">Reference proteome</keyword>
<comment type="caution">
    <text evidence="4">The sequence shown here is derived from an EMBL/GenBank/DDBJ whole genome shotgun (WGS) entry which is preliminary data.</text>
</comment>
<dbReference type="PANTHER" id="PTHR22847:SF637">
    <property type="entry name" value="WD REPEAT DOMAIN 5B"/>
    <property type="match status" value="1"/>
</dbReference>